<name>A0A2I1HL90_9GLOM</name>
<dbReference type="OrthoDB" id="2318873at2759"/>
<dbReference type="AlphaFoldDB" id="A0A2I1HL90"/>
<comment type="caution">
    <text evidence="2">The sequence shown here is derived from an EMBL/GenBank/DDBJ whole genome shotgun (WGS) entry which is preliminary data.</text>
</comment>
<dbReference type="PANTHER" id="PTHR32097:SF17">
    <property type="entry name" value="CAMP-BINDING PROTEIN 1-RELATED"/>
    <property type="match status" value="1"/>
</dbReference>
<dbReference type="Gene3D" id="2.60.60.30">
    <property type="entry name" value="sav2460 like domains"/>
    <property type="match status" value="1"/>
</dbReference>
<reference evidence="2 3" key="1">
    <citation type="submission" date="2015-10" db="EMBL/GenBank/DDBJ databases">
        <title>Genome analyses suggest a sexual origin of heterokaryosis in a supposedly ancient asexual fungus.</title>
        <authorList>
            <person name="Ropars J."/>
            <person name="Sedzielewska K."/>
            <person name="Noel J."/>
            <person name="Charron P."/>
            <person name="Farinelli L."/>
            <person name="Marton T."/>
            <person name="Kruger M."/>
            <person name="Pelin A."/>
            <person name="Brachmann A."/>
            <person name="Corradi N."/>
        </authorList>
    </citation>
    <scope>NUCLEOTIDE SEQUENCE [LARGE SCALE GENOMIC DNA]</scope>
    <source>
        <strain evidence="2 3">A4</strain>
    </source>
</reference>
<proteinExistence type="predicted"/>
<feature type="domain" description="TerD" evidence="1">
    <location>
        <begin position="2"/>
        <end position="99"/>
    </location>
</feature>
<accession>A0A2I1HL90</accession>
<dbReference type="EMBL" id="LLXI01003649">
    <property type="protein sequence ID" value="PKY59600.1"/>
    <property type="molecule type" value="Genomic_DNA"/>
</dbReference>
<protein>
    <recommendedName>
        <fullName evidence="1">TerD domain-containing protein</fullName>
    </recommendedName>
</protein>
<sequence length="122" mass="13743">MMHLGDRMDDVKKKGSQRITAKLDQLPPEVTQLYFVLSTFVSPTIGHFKTPGFKLIDETQPDKPLCTYQLEKTAESQAVILCCVSRAGQGMWEVIEIGKLSRGSVHDYDSIEYSIAQCSLFR</sequence>
<dbReference type="InterPro" id="IPR051324">
    <property type="entry name" value="Stress/Tellurium_Resist"/>
</dbReference>
<dbReference type="VEuPathDB" id="FungiDB:RhiirFUN_006344"/>
<dbReference type="Pfam" id="PF02342">
    <property type="entry name" value="TerD"/>
    <property type="match status" value="1"/>
</dbReference>
<dbReference type="PANTHER" id="PTHR32097">
    <property type="entry name" value="CAMP-BINDING PROTEIN 1-RELATED"/>
    <property type="match status" value="1"/>
</dbReference>
<evidence type="ECO:0000259" key="1">
    <source>
        <dbReference type="Pfam" id="PF02342"/>
    </source>
</evidence>
<gene>
    <name evidence="2" type="ORF">RhiirA4_515794</name>
</gene>
<dbReference type="VEuPathDB" id="FungiDB:FUN_004187"/>
<organism evidence="2 3">
    <name type="scientific">Rhizophagus irregularis</name>
    <dbReference type="NCBI Taxonomy" id="588596"/>
    <lineage>
        <taxon>Eukaryota</taxon>
        <taxon>Fungi</taxon>
        <taxon>Fungi incertae sedis</taxon>
        <taxon>Mucoromycota</taxon>
        <taxon>Glomeromycotina</taxon>
        <taxon>Glomeromycetes</taxon>
        <taxon>Glomerales</taxon>
        <taxon>Glomeraceae</taxon>
        <taxon>Rhizophagus</taxon>
    </lineage>
</organism>
<keyword evidence="3" id="KW-1185">Reference proteome</keyword>
<dbReference type="Proteomes" id="UP000234323">
    <property type="component" value="Unassembled WGS sequence"/>
</dbReference>
<dbReference type="InterPro" id="IPR003325">
    <property type="entry name" value="TerD"/>
</dbReference>
<evidence type="ECO:0000313" key="2">
    <source>
        <dbReference type="EMBL" id="PKY59600.1"/>
    </source>
</evidence>
<evidence type="ECO:0000313" key="3">
    <source>
        <dbReference type="Proteomes" id="UP000234323"/>
    </source>
</evidence>